<feature type="domain" description="DUF403" evidence="1">
    <location>
        <begin position="1"/>
        <end position="305"/>
    </location>
</feature>
<accession>A0ABZ0IUE8</accession>
<keyword evidence="3" id="KW-1185">Reference proteome</keyword>
<sequence>MLSRVADSLFWMARYMERSDGILRMLKVNYNSSQDNLSDFSWQPVLKVFTYLDGPAIIELDNESSEVLRYMILDKENDNSVQNIVIHARENARSVQDNVTIEVWQCLNDFYHLIRDERHINSLAQGDAISVIDVMVKQCLVYYGTVDITMSRGSGYCFMSLGKFLERALQSIDILDVKLGSMSAEDMQAYDTLYWKYLLMSVSGYKLYLKNYQSGFEARNVVHQIVLNTHFPRSVIYSLDHLHRNFEQLSAYLDKTSFDELNFEIGKLRSKVRYSTLNDIEEMGLHTYLADIKKDLSDISSKLNQYCFAYS</sequence>
<dbReference type="PANTHER" id="PTHR34595">
    <property type="entry name" value="BLR5612 PROTEIN"/>
    <property type="match status" value="1"/>
</dbReference>
<dbReference type="RefSeq" id="WP_317490257.1">
    <property type="nucleotide sequence ID" value="NZ_CP136051.1"/>
</dbReference>
<protein>
    <submittedName>
        <fullName evidence="2">Alpha-E domain-containing protein</fullName>
    </submittedName>
</protein>
<gene>
    <name evidence="2" type="ORF">RT717_02980</name>
</gene>
<evidence type="ECO:0000313" key="2">
    <source>
        <dbReference type="EMBL" id="WOK07585.1"/>
    </source>
</evidence>
<name>A0ABZ0IUE8_9BACT</name>
<dbReference type="InterPro" id="IPR007296">
    <property type="entry name" value="DUF403"/>
</dbReference>
<dbReference type="InterPro" id="IPR051680">
    <property type="entry name" value="ATP-dep_Glu-Cys_Ligase-2"/>
</dbReference>
<dbReference type="PANTHER" id="PTHR34595:SF7">
    <property type="entry name" value="SLL1039 PROTEIN"/>
    <property type="match status" value="1"/>
</dbReference>
<dbReference type="Pfam" id="PF04168">
    <property type="entry name" value="Alpha-E"/>
    <property type="match status" value="1"/>
</dbReference>
<organism evidence="2 3">
    <name type="scientific">Imperialibacter roseus</name>
    <dbReference type="NCBI Taxonomy" id="1324217"/>
    <lineage>
        <taxon>Bacteria</taxon>
        <taxon>Pseudomonadati</taxon>
        <taxon>Bacteroidota</taxon>
        <taxon>Cytophagia</taxon>
        <taxon>Cytophagales</taxon>
        <taxon>Flammeovirgaceae</taxon>
        <taxon>Imperialibacter</taxon>
    </lineage>
</organism>
<dbReference type="EMBL" id="CP136051">
    <property type="protein sequence ID" value="WOK07585.1"/>
    <property type="molecule type" value="Genomic_DNA"/>
</dbReference>
<reference evidence="2 3" key="1">
    <citation type="journal article" date="2023" name="Microbiol. Resour. Announc.">
        <title>Complete Genome Sequence of Imperialibacter roseus strain P4T.</title>
        <authorList>
            <person name="Tizabi D.R."/>
            <person name="Bachvaroff T."/>
            <person name="Hill R.T."/>
        </authorList>
    </citation>
    <scope>NUCLEOTIDE SEQUENCE [LARGE SCALE GENOMIC DNA]</scope>
    <source>
        <strain evidence="2 3">P4T</strain>
    </source>
</reference>
<proteinExistence type="predicted"/>
<evidence type="ECO:0000313" key="3">
    <source>
        <dbReference type="Proteomes" id="UP001302349"/>
    </source>
</evidence>
<evidence type="ECO:0000259" key="1">
    <source>
        <dbReference type="Pfam" id="PF04168"/>
    </source>
</evidence>
<dbReference type="Proteomes" id="UP001302349">
    <property type="component" value="Chromosome"/>
</dbReference>